<evidence type="ECO:0000313" key="4">
    <source>
        <dbReference type="EMBL" id="ABQ13468.1"/>
    </source>
</evidence>
<dbReference type="RefSeq" id="WP_012030800.1">
    <property type="nucleotide sequence ID" value="NC_009446.1"/>
</dbReference>
<dbReference type="PANTHER" id="PTHR47505">
    <property type="entry name" value="DNA UTILIZATION PROTEIN YHGH"/>
    <property type="match status" value="1"/>
</dbReference>
<dbReference type="InterPro" id="IPR044005">
    <property type="entry name" value="DZR_2"/>
</dbReference>
<protein>
    <recommendedName>
        <fullName evidence="6">ComF family protein</fullName>
    </recommendedName>
</protein>
<reference evidence="4 5" key="1">
    <citation type="journal article" date="2007" name="Nat. Biotechnol.">
        <title>Genome sequence and identification of candidate vaccine antigens from the animal pathogen Dichelobacter nodosus.</title>
        <authorList>
            <person name="Myers G.S."/>
            <person name="Parker D."/>
            <person name="Al-Hasani K."/>
            <person name="Kennan R.M."/>
            <person name="Seemann T."/>
            <person name="Ren Q."/>
            <person name="Badger J.H."/>
            <person name="Selengut J.D."/>
            <person name="Deboy R.T."/>
            <person name="Tettelin H."/>
            <person name="Boyce J.D."/>
            <person name="McCarl V.P."/>
            <person name="Han X."/>
            <person name="Nelson W.C."/>
            <person name="Madupu R."/>
            <person name="Mohamoud Y."/>
            <person name="Holley T."/>
            <person name="Fedorova N."/>
            <person name="Khouri H."/>
            <person name="Bottomley S.P."/>
            <person name="Whittington R.J."/>
            <person name="Adler B."/>
            <person name="Songer J.G."/>
            <person name="Rood J.I."/>
            <person name="Paulsen I.T."/>
        </authorList>
    </citation>
    <scope>NUCLEOTIDE SEQUENCE [LARGE SCALE GENOMIC DNA]</scope>
    <source>
        <strain evidence="4 5">VCS1703A</strain>
    </source>
</reference>
<evidence type="ECO:0008006" key="6">
    <source>
        <dbReference type="Google" id="ProtNLM"/>
    </source>
</evidence>
<dbReference type="CDD" id="cd06223">
    <property type="entry name" value="PRTases_typeI"/>
    <property type="match status" value="1"/>
</dbReference>
<feature type="domain" description="Phosphoribosyltransferase" evidence="2">
    <location>
        <begin position="177"/>
        <end position="226"/>
    </location>
</feature>
<dbReference type="InterPro" id="IPR051910">
    <property type="entry name" value="ComF/GntX_DNA_util-trans"/>
</dbReference>
<name>A5EVS1_DICNV</name>
<keyword evidence="5" id="KW-1185">Reference proteome</keyword>
<dbReference type="PANTHER" id="PTHR47505:SF1">
    <property type="entry name" value="DNA UTILIZATION PROTEIN YHGH"/>
    <property type="match status" value="1"/>
</dbReference>
<dbReference type="STRING" id="246195.DNO_0464"/>
<dbReference type="EMBL" id="CP000513">
    <property type="protein sequence ID" value="ABQ13468.1"/>
    <property type="molecule type" value="Genomic_DNA"/>
</dbReference>
<proteinExistence type="inferred from homology"/>
<accession>A5EVS1</accession>
<dbReference type="Pfam" id="PF00156">
    <property type="entry name" value="Pribosyltran"/>
    <property type="match status" value="1"/>
</dbReference>
<comment type="similarity">
    <text evidence="1">Belongs to the ComF/GntX family.</text>
</comment>
<dbReference type="Gene3D" id="3.40.50.2020">
    <property type="match status" value="1"/>
</dbReference>
<dbReference type="Pfam" id="PF18912">
    <property type="entry name" value="DZR_2"/>
    <property type="match status" value="1"/>
</dbReference>
<evidence type="ECO:0000313" key="5">
    <source>
        <dbReference type="Proteomes" id="UP000000248"/>
    </source>
</evidence>
<dbReference type="SUPFAM" id="SSF53271">
    <property type="entry name" value="PRTase-like"/>
    <property type="match status" value="1"/>
</dbReference>
<dbReference type="AlphaFoldDB" id="A5EVS1"/>
<dbReference type="eggNOG" id="COG1040">
    <property type="taxonomic scope" value="Bacteria"/>
</dbReference>
<dbReference type="InterPro" id="IPR000836">
    <property type="entry name" value="PRTase_dom"/>
</dbReference>
<evidence type="ECO:0000259" key="2">
    <source>
        <dbReference type="Pfam" id="PF00156"/>
    </source>
</evidence>
<organism evidence="4 5">
    <name type="scientific">Dichelobacter nodosus (strain VCS1703A)</name>
    <dbReference type="NCBI Taxonomy" id="246195"/>
    <lineage>
        <taxon>Bacteria</taxon>
        <taxon>Pseudomonadati</taxon>
        <taxon>Pseudomonadota</taxon>
        <taxon>Gammaproteobacteria</taxon>
        <taxon>Cardiobacteriales</taxon>
        <taxon>Cardiobacteriaceae</taxon>
        <taxon>Dichelobacter</taxon>
    </lineage>
</organism>
<gene>
    <name evidence="4" type="ordered locus">DNO_0464</name>
</gene>
<dbReference type="Proteomes" id="UP000000248">
    <property type="component" value="Chromosome"/>
</dbReference>
<sequence length="233" mass="26402">MNINYILSVIRTDFFPRHCLLCRKICSDWLCVDCQSLWQPIVTPHCQTCAARVAQNHRFCQRCARHSPAFDAFTAVYRYNAPARTLVLQAKYAANRTALTYMGEMMATHLPPWQIDAIIPMPMSRWRYWQRGFNQTHFLAAALGQRHHLPILKTVLEKRHRVPQSTLTTTQQRQKNISGAFVAKQNISGRILLVDDVMTSGATLSEAARCLKQAGADWVGASVFAAVTRLSAK</sequence>
<dbReference type="KEGG" id="dno:DNO_0464"/>
<evidence type="ECO:0000259" key="3">
    <source>
        <dbReference type="Pfam" id="PF18912"/>
    </source>
</evidence>
<dbReference type="HOGENOM" id="CLU_054549_0_2_6"/>
<feature type="domain" description="Double zinc ribbon" evidence="3">
    <location>
        <begin position="14"/>
        <end position="64"/>
    </location>
</feature>
<evidence type="ECO:0000256" key="1">
    <source>
        <dbReference type="ARBA" id="ARBA00008007"/>
    </source>
</evidence>
<dbReference type="InterPro" id="IPR029057">
    <property type="entry name" value="PRTase-like"/>
</dbReference>